<comment type="caution">
    <text evidence="2">The sequence shown here is derived from an EMBL/GenBank/DDBJ whole genome shotgun (WGS) entry which is preliminary data.</text>
</comment>
<evidence type="ECO:0000313" key="3">
    <source>
        <dbReference type="Proteomes" id="UP001631957"/>
    </source>
</evidence>
<evidence type="ECO:0000259" key="1">
    <source>
        <dbReference type="Pfam" id="PF18739"/>
    </source>
</evidence>
<name>A0ABW9I9N5_9ACTN</name>
<feature type="non-terminal residue" evidence="2">
    <location>
        <position position="75"/>
    </location>
</feature>
<reference evidence="2 3" key="1">
    <citation type="submission" date="2024-12" db="EMBL/GenBank/DDBJ databases">
        <title>Forecasting of Potato common scab and diversities of Pathogenic streptomyces spp. in china.</title>
        <authorList>
            <person name="Handique U."/>
            <person name="Wu J."/>
        </authorList>
    </citation>
    <scope>NUCLEOTIDE SEQUENCE [LARGE SCALE GENOMIC DNA]</scope>
    <source>
        <strain evidence="2 3">ZRIMU1530</strain>
    </source>
</reference>
<accession>A0ABW9I9N5</accession>
<organism evidence="2 3">
    <name type="scientific">Streptomyces niveiscabiei</name>
    <dbReference type="NCBI Taxonomy" id="164115"/>
    <lineage>
        <taxon>Bacteria</taxon>
        <taxon>Bacillati</taxon>
        <taxon>Actinomycetota</taxon>
        <taxon>Actinomycetes</taxon>
        <taxon>Kitasatosporales</taxon>
        <taxon>Streptomycetaceae</taxon>
        <taxon>Streptomyces</taxon>
    </lineage>
</organism>
<protein>
    <submittedName>
        <fullName evidence="2">HEPN domain-containing protein</fullName>
    </submittedName>
</protein>
<evidence type="ECO:0000313" key="2">
    <source>
        <dbReference type="EMBL" id="MFM9616200.1"/>
    </source>
</evidence>
<sequence length="75" mass="8497">MAGSDAEKIVSTRNYYAHMASKKTRKVVGFPEMASYNKKILFMLYIHLLKCLGISENIAVIHIASTEQFRGVLDF</sequence>
<gene>
    <name evidence="2" type="ORF">ACKI18_47370</name>
</gene>
<dbReference type="Proteomes" id="UP001631957">
    <property type="component" value="Unassembled WGS sequence"/>
</dbReference>
<dbReference type="Pfam" id="PF18739">
    <property type="entry name" value="HEPN_Apea"/>
    <property type="match status" value="1"/>
</dbReference>
<dbReference type="RefSeq" id="WP_409134912.1">
    <property type="nucleotide sequence ID" value="NZ_JBJVNI010000198.1"/>
</dbReference>
<dbReference type="EMBL" id="JBJVNI010000198">
    <property type="protein sequence ID" value="MFM9616200.1"/>
    <property type="molecule type" value="Genomic_DNA"/>
</dbReference>
<feature type="domain" description="Apea-like HEPN" evidence="1">
    <location>
        <begin position="6"/>
        <end position="57"/>
    </location>
</feature>
<dbReference type="InterPro" id="IPR041229">
    <property type="entry name" value="HEPN_Apea"/>
</dbReference>
<keyword evidence="3" id="KW-1185">Reference proteome</keyword>
<proteinExistence type="predicted"/>